<evidence type="ECO:0000256" key="7">
    <source>
        <dbReference type="ARBA" id="ARBA00022798"/>
    </source>
</evidence>
<dbReference type="Proteomes" id="UP000186883">
    <property type="component" value="Unassembled WGS sequence"/>
</dbReference>
<evidence type="ECO:0000256" key="6">
    <source>
        <dbReference type="ARBA" id="ARBA00022679"/>
    </source>
</evidence>
<gene>
    <name evidence="14" type="ORF">ATP06_0237580</name>
    <name evidence="13" type="ORF">AVL48_36425</name>
</gene>
<dbReference type="GO" id="GO:0071731">
    <property type="term" value="P:response to nitric oxide"/>
    <property type="evidence" value="ECO:0007669"/>
    <property type="project" value="TreeGrafter"/>
</dbReference>
<comment type="pathway">
    <text evidence="2">Lipid metabolism.</text>
</comment>
<comment type="pathway">
    <text evidence="1">Glycerolipid metabolism; triacylglycerol biosynthesis.</text>
</comment>
<comment type="similarity">
    <text evidence="3">Belongs to the long-chain O-acyltransferase family.</text>
</comment>
<accession>A0A154MHY9</accession>
<evidence type="ECO:0000256" key="3">
    <source>
        <dbReference type="ARBA" id="ARBA00009587"/>
    </source>
</evidence>
<dbReference type="AlphaFoldDB" id="A0A154MHY9"/>
<dbReference type="InterPro" id="IPR045034">
    <property type="entry name" value="O-acyltransferase_WSD1-like"/>
</dbReference>
<dbReference type="Pfam" id="PF03007">
    <property type="entry name" value="WS_DGAT_cat"/>
    <property type="match status" value="1"/>
</dbReference>
<dbReference type="GO" id="GO:0051701">
    <property type="term" value="P:biological process involved in interaction with host"/>
    <property type="evidence" value="ECO:0007669"/>
    <property type="project" value="TreeGrafter"/>
</dbReference>
<protein>
    <recommendedName>
        <fullName evidence="4">diacylglycerol O-acyltransferase</fullName>
        <ecNumber evidence="4">2.3.1.20</ecNumber>
    </recommendedName>
</protein>
<dbReference type="GO" id="GO:0001666">
    <property type="term" value="P:response to hypoxia"/>
    <property type="evidence" value="ECO:0007669"/>
    <property type="project" value="TreeGrafter"/>
</dbReference>
<dbReference type="UniPathway" id="UPA00282"/>
<evidence type="ECO:0000313" key="15">
    <source>
        <dbReference type="Proteomes" id="UP000076321"/>
    </source>
</evidence>
<evidence type="ECO:0000313" key="14">
    <source>
        <dbReference type="EMBL" id="OKA03236.1"/>
    </source>
</evidence>
<keyword evidence="6" id="KW-0808">Transferase</keyword>
<dbReference type="EMBL" id="LQCI01000024">
    <property type="protein sequence ID" value="KZB83109.1"/>
    <property type="molecule type" value="Genomic_DNA"/>
</dbReference>
<dbReference type="SUPFAM" id="SSF52777">
    <property type="entry name" value="CoA-dependent acyltransferases"/>
    <property type="match status" value="1"/>
</dbReference>
<evidence type="ECO:0000256" key="1">
    <source>
        <dbReference type="ARBA" id="ARBA00004771"/>
    </source>
</evidence>
<evidence type="ECO:0000256" key="4">
    <source>
        <dbReference type="ARBA" id="ARBA00013244"/>
    </source>
</evidence>
<evidence type="ECO:0000313" key="13">
    <source>
        <dbReference type="EMBL" id="KZB83109.1"/>
    </source>
</evidence>
<dbReference type="EC" id="2.3.1.20" evidence="4"/>
<dbReference type="RefSeq" id="WP_061988596.1">
    <property type="nucleotide sequence ID" value="NZ_FOPQ01000022.1"/>
</dbReference>
<evidence type="ECO:0000256" key="10">
    <source>
        <dbReference type="ARBA" id="ARBA00048109"/>
    </source>
</evidence>
<organism evidence="13 15">
    <name type="scientific">Amycolatopsis regifaucium</name>
    <dbReference type="NCBI Taxonomy" id="546365"/>
    <lineage>
        <taxon>Bacteria</taxon>
        <taxon>Bacillati</taxon>
        <taxon>Actinomycetota</taxon>
        <taxon>Actinomycetes</taxon>
        <taxon>Pseudonocardiales</taxon>
        <taxon>Pseudonocardiaceae</taxon>
        <taxon>Amycolatopsis</taxon>
    </lineage>
</organism>
<dbReference type="GO" id="GO:0006071">
    <property type="term" value="P:glycerol metabolic process"/>
    <property type="evidence" value="ECO:0007669"/>
    <property type="project" value="UniProtKB-KW"/>
</dbReference>
<dbReference type="PANTHER" id="PTHR31650:SF1">
    <property type="entry name" value="WAX ESTER SYNTHASE_DIACYLGLYCEROL ACYLTRANSFERASE 4-RELATED"/>
    <property type="match status" value="1"/>
</dbReference>
<evidence type="ECO:0000256" key="9">
    <source>
        <dbReference type="ARBA" id="ARBA00023315"/>
    </source>
</evidence>
<proteinExistence type="inferred from homology"/>
<dbReference type="InterPro" id="IPR009721">
    <property type="entry name" value="O-acyltransferase_WSD1_C"/>
</dbReference>
<feature type="domain" description="O-acyltransferase WSD1-like N-terminal" evidence="11">
    <location>
        <begin position="39"/>
        <end position="160"/>
    </location>
</feature>
<dbReference type="Proteomes" id="UP000076321">
    <property type="component" value="Unassembled WGS sequence"/>
</dbReference>
<dbReference type="GO" id="GO:0019432">
    <property type="term" value="P:triglyceride biosynthetic process"/>
    <property type="evidence" value="ECO:0007669"/>
    <property type="project" value="UniProtKB-UniPathway"/>
</dbReference>
<evidence type="ECO:0000256" key="5">
    <source>
        <dbReference type="ARBA" id="ARBA00022516"/>
    </source>
</evidence>
<keyword evidence="8" id="KW-0443">Lipid metabolism</keyword>
<keyword evidence="9" id="KW-0012">Acyltransferase</keyword>
<dbReference type="Pfam" id="PF06974">
    <property type="entry name" value="WS_DGAT_C"/>
    <property type="match status" value="1"/>
</dbReference>
<dbReference type="PANTHER" id="PTHR31650">
    <property type="entry name" value="O-ACYLTRANSFERASE (WSD1-LIKE) FAMILY PROTEIN"/>
    <property type="match status" value="1"/>
</dbReference>
<keyword evidence="7" id="KW-0319">Glycerol metabolism</keyword>
<name>A0A154MHY9_9PSEU</name>
<evidence type="ECO:0000256" key="8">
    <source>
        <dbReference type="ARBA" id="ARBA00023098"/>
    </source>
</evidence>
<sequence>MTLRVDRLTRSFMYMQHICAPTDLYFGALLQLRGFAPSVDMLRALVSEHLDTPPVLTHRLASTHDGDLRWERDPHFDLRAHVGELADLAVRPEPAHMWLESDPGRQRPLWRMWLLPGDGDNWGLGYVVHHAAQDGTSMIRTLEQLFGDRKTATANAGQSDKRRSRPWRALRAVPILLATRKPAAGIATLPTFPGAGRHLTSRTVPLSDLRTISAASGATVGQAHLAALSGAIRRWSPLDFTGRSERDRRRVLPVCVPVDTREPAEGDVTTGNLIGLMPVGLPCGEPDPWRRLRRVMSRASRNRIVTGKSALRALTDDVPVRIAFACLARLGDRRTVALTASSFRSIAPLTVAGTPVDNVIAIPWLPPQHGCFSILTRYKNRATLSVLTAGGPDTSAALADHWVEAVSELREACRRVSNGT</sequence>
<dbReference type="GO" id="GO:0005886">
    <property type="term" value="C:plasma membrane"/>
    <property type="evidence" value="ECO:0007669"/>
    <property type="project" value="TreeGrafter"/>
</dbReference>
<keyword evidence="5" id="KW-0444">Lipid biosynthesis</keyword>
<comment type="caution">
    <text evidence="13">The sequence shown here is derived from an EMBL/GenBank/DDBJ whole genome shotgun (WGS) entry which is preliminary data.</text>
</comment>
<dbReference type="InterPro" id="IPR023213">
    <property type="entry name" value="CAT-like_dom_sf"/>
</dbReference>
<keyword evidence="16" id="KW-1185">Reference proteome</keyword>
<evidence type="ECO:0000313" key="16">
    <source>
        <dbReference type="Proteomes" id="UP000186883"/>
    </source>
</evidence>
<reference evidence="13 15" key="1">
    <citation type="submission" date="2015-12" db="EMBL/GenBank/DDBJ databases">
        <title>Amycolatopsis regifaucium genome sequencing and assembly.</title>
        <authorList>
            <person name="Mayilraj S."/>
        </authorList>
    </citation>
    <scope>NUCLEOTIDE SEQUENCE [LARGE SCALE GENOMIC DNA]</scope>
    <source>
        <strain evidence="13 15">GY080</strain>
    </source>
</reference>
<dbReference type="EMBL" id="LOBU02000039">
    <property type="protein sequence ID" value="OKA03236.1"/>
    <property type="molecule type" value="Genomic_DNA"/>
</dbReference>
<evidence type="ECO:0000256" key="2">
    <source>
        <dbReference type="ARBA" id="ARBA00005189"/>
    </source>
</evidence>
<evidence type="ECO:0000259" key="12">
    <source>
        <dbReference type="Pfam" id="PF06974"/>
    </source>
</evidence>
<dbReference type="InterPro" id="IPR004255">
    <property type="entry name" value="O-acyltransferase_WSD1_N"/>
</dbReference>
<reference evidence="14 16" key="2">
    <citation type="submission" date="2016-11" db="EMBL/GenBank/DDBJ databases">
        <title>Genome sequencing of Amycolatopsis regifaucium.</title>
        <authorList>
            <person name="Mayilraj S."/>
            <person name="Kaur N."/>
        </authorList>
    </citation>
    <scope>NUCLEOTIDE SEQUENCE [LARGE SCALE GENOMIC DNA]</scope>
    <source>
        <strain evidence="14 16">GY080</strain>
    </source>
</reference>
<dbReference type="GO" id="GO:0004144">
    <property type="term" value="F:diacylglycerol O-acyltransferase activity"/>
    <property type="evidence" value="ECO:0007669"/>
    <property type="project" value="UniProtKB-EC"/>
</dbReference>
<feature type="domain" description="O-acyltransferase WSD1 C-terminal" evidence="12">
    <location>
        <begin position="271"/>
        <end position="409"/>
    </location>
</feature>
<comment type="catalytic activity">
    <reaction evidence="10">
        <text>an acyl-CoA + a 1,2-diacyl-sn-glycerol = a triacyl-sn-glycerol + CoA</text>
        <dbReference type="Rhea" id="RHEA:10868"/>
        <dbReference type="ChEBI" id="CHEBI:17815"/>
        <dbReference type="ChEBI" id="CHEBI:57287"/>
        <dbReference type="ChEBI" id="CHEBI:58342"/>
        <dbReference type="ChEBI" id="CHEBI:64615"/>
        <dbReference type="EC" id="2.3.1.20"/>
    </reaction>
</comment>
<dbReference type="OrthoDB" id="9810950at2"/>
<evidence type="ECO:0000259" key="11">
    <source>
        <dbReference type="Pfam" id="PF03007"/>
    </source>
</evidence>
<dbReference type="Gene3D" id="3.30.559.10">
    <property type="entry name" value="Chloramphenicol acetyltransferase-like domain"/>
    <property type="match status" value="1"/>
</dbReference>